<dbReference type="InterPro" id="IPR056737">
    <property type="entry name" value="Beta-prop_ATRN-MKLN-like"/>
</dbReference>
<dbReference type="GO" id="GO:0032874">
    <property type="term" value="P:positive regulation of stress-activated MAPK cascade"/>
    <property type="evidence" value="ECO:0007669"/>
    <property type="project" value="TreeGrafter"/>
</dbReference>
<reference evidence="4 5" key="1">
    <citation type="journal article" date="2018" name="Sci. Rep.">
        <title>Comparative analysis of the Pocillopora damicornis genome highlights role of immune system in coral evolution.</title>
        <authorList>
            <person name="Cunning R."/>
            <person name="Bay R.A."/>
            <person name="Gillette P."/>
            <person name="Baker A.C."/>
            <person name="Traylor-Knowles N."/>
        </authorList>
    </citation>
    <scope>NUCLEOTIDE SEQUENCE [LARGE SCALE GENOMIC DNA]</scope>
    <source>
        <strain evidence="4">RSMAS</strain>
        <tissue evidence="4">Whole animal</tissue>
    </source>
</reference>
<dbReference type="STRING" id="46731.A0A3M6TD32"/>
<dbReference type="Proteomes" id="UP000275408">
    <property type="component" value="Unassembled WGS sequence"/>
</dbReference>
<keyword evidence="1" id="KW-0880">Kelch repeat</keyword>
<evidence type="ECO:0000313" key="5">
    <source>
        <dbReference type="Proteomes" id="UP000275408"/>
    </source>
</evidence>
<evidence type="ECO:0000256" key="1">
    <source>
        <dbReference type="ARBA" id="ARBA00022441"/>
    </source>
</evidence>
<protein>
    <recommendedName>
        <fullName evidence="3">Attractin/MKLN-like beta-propeller domain-containing protein</fullName>
    </recommendedName>
</protein>
<evidence type="ECO:0000256" key="2">
    <source>
        <dbReference type="ARBA" id="ARBA00022737"/>
    </source>
</evidence>
<dbReference type="Pfam" id="PF24981">
    <property type="entry name" value="Beta-prop_ATRN-LZTR1"/>
    <property type="match status" value="1"/>
</dbReference>
<feature type="domain" description="Attractin/MKLN-like beta-propeller" evidence="3">
    <location>
        <begin position="28"/>
        <end position="283"/>
    </location>
</feature>
<dbReference type="PANTHER" id="PTHR46428">
    <property type="entry name" value="KELCH DOMAIN-CONTAINING PROTEIN 10"/>
    <property type="match status" value="1"/>
</dbReference>
<dbReference type="SUPFAM" id="SSF117281">
    <property type="entry name" value="Kelch motif"/>
    <property type="match status" value="1"/>
</dbReference>
<name>A0A3M6TD32_POCDA</name>
<dbReference type="EMBL" id="RCHS01003840">
    <property type="protein sequence ID" value="RMX39273.1"/>
    <property type="molecule type" value="Genomic_DNA"/>
</dbReference>
<dbReference type="OrthoDB" id="5948822at2759"/>
<dbReference type="InterPro" id="IPR015915">
    <property type="entry name" value="Kelch-typ_b-propeller"/>
</dbReference>
<comment type="caution">
    <text evidence="4">The sequence shown here is derived from an EMBL/GenBank/DDBJ whole genome shotgun (WGS) entry which is preliminary data.</text>
</comment>
<keyword evidence="2" id="KW-0677">Repeat</keyword>
<accession>A0A3M6TD32</accession>
<dbReference type="InterPro" id="IPR052125">
    <property type="entry name" value="KLHDC10"/>
</dbReference>
<evidence type="ECO:0000259" key="3">
    <source>
        <dbReference type="Pfam" id="PF24981"/>
    </source>
</evidence>
<sequence>MSLFPSVLCVHFDNMASETLLETVRPAANSQVPEPRSGHRCAADDGNLYVFGGYSPHNENYLYRELWRFNIATKTWHCVNTTGPFPNEVASSCLVYDKGNLIVFGGSGVPFGESNSKKLHVCSLRRHQWFDLTKTYSDREESDGEGVSPIAGYGQSMVLSRDKELYVFGGTTGLEFNSYLYRYSFSNHTWEYVKSHNPPVPRYRHESVSDGERFYVIGGGMSNRDPAIFFQLEKIQSFNFGSKQWEEHVCYPSRTHGFPKRRRCHGCVIFNSVVYICGGYDGSNIFDDIWSLDLATFQWKKHHKVLPYPVYFHSAAVTPSGYMYVFGGVKTINSNEATRSNDVFRLCIAWQPLVERCWEVVTSCLEGKRNFHTDLKNLGVPHHFLERLK</sequence>
<gene>
    <name evidence="4" type="ORF">pdam_00016734</name>
</gene>
<proteinExistence type="predicted"/>
<evidence type="ECO:0000313" key="4">
    <source>
        <dbReference type="EMBL" id="RMX39273.1"/>
    </source>
</evidence>
<dbReference type="Gene3D" id="2.120.10.80">
    <property type="entry name" value="Kelch-type beta propeller"/>
    <property type="match status" value="2"/>
</dbReference>
<keyword evidence="5" id="KW-1185">Reference proteome</keyword>
<dbReference type="AlphaFoldDB" id="A0A3M6TD32"/>
<dbReference type="PANTHER" id="PTHR46428:SF1">
    <property type="entry name" value="KELCH DOMAIN-CONTAINING PROTEIN 10"/>
    <property type="match status" value="1"/>
</dbReference>
<organism evidence="4 5">
    <name type="scientific">Pocillopora damicornis</name>
    <name type="common">Cauliflower coral</name>
    <name type="synonym">Millepora damicornis</name>
    <dbReference type="NCBI Taxonomy" id="46731"/>
    <lineage>
        <taxon>Eukaryota</taxon>
        <taxon>Metazoa</taxon>
        <taxon>Cnidaria</taxon>
        <taxon>Anthozoa</taxon>
        <taxon>Hexacorallia</taxon>
        <taxon>Scleractinia</taxon>
        <taxon>Astrocoeniina</taxon>
        <taxon>Pocilloporidae</taxon>
        <taxon>Pocillopora</taxon>
    </lineage>
</organism>